<reference evidence="2" key="1">
    <citation type="submission" date="2020-05" db="EMBL/GenBank/DDBJ databases">
        <authorList>
            <person name="Zhu T."/>
            <person name="Keshari N."/>
            <person name="Lu X."/>
        </authorList>
    </citation>
    <scope>NUCLEOTIDE SEQUENCE</scope>
    <source>
        <strain evidence="2">NK1-12</strain>
    </source>
</reference>
<dbReference type="EMBL" id="CP053586">
    <property type="protein sequence ID" value="WNZ25064.1"/>
    <property type="molecule type" value="Genomic_DNA"/>
</dbReference>
<dbReference type="AlphaFoldDB" id="A0AA97AI09"/>
<feature type="compositionally biased region" description="Low complexity" evidence="1">
    <location>
        <begin position="65"/>
        <end position="76"/>
    </location>
</feature>
<accession>A0AA97AI09</accession>
<name>A0AA97AI09_9CYAN</name>
<feature type="compositionally biased region" description="Basic and acidic residues" evidence="1">
    <location>
        <begin position="146"/>
        <end position="157"/>
    </location>
</feature>
<gene>
    <name evidence="2" type="ORF">HJG54_20900</name>
</gene>
<dbReference type="RefSeq" id="WP_316431158.1">
    <property type="nucleotide sequence ID" value="NZ_CP053586.1"/>
</dbReference>
<evidence type="ECO:0000256" key="1">
    <source>
        <dbReference type="SAM" id="MobiDB-lite"/>
    </source>
</evidence>
<evidence type="ECO:0000313" key="2">
    <source>
        <dbReference type="EMBL" id="WNZ25064.1"/>
    </source>
</evidence>
<feature type="compositionally biased region" description="Low complexity" evidence="1">
    <location>
        <begin position="84"/>
        <end position="116"/>
    </location>
</feature>
<protein>
    <submittedName>
        <fullName evidence="2">Uncharacterized protein</fullName>
    </submittedName>
</protein>
<sequence>MNLDKQLATLVGLTGVTSISILLSLPALALLTQTVSARLGQTAPDASEQLFAQSDNGDGDGGGDNSSASDNGSDNGSDNDSDNDSSSSGRDSSDASSNDSDSGTSASDNSGSGDSGEVFGTRGQNRNEGGAPYIGVGASPLESESDGERASELDGNR</sequence>
<organism evidence="2">
    <name type="scientific">Leptolyngbya sp. NK1-12</name>
    <dbReference type="NCBI Taxonomy" id="2547451"/>
    <lineage>
        <taxon>Bacteria</taxon>
        <taxon>Bacillati</taxon>
        <taxon>Cyanobacteriota</taxon>
        <taxon>Cyanophyceae</taxon>
        <taxon>Leptolyngbyales</taxon>
        <taxon>Leptolyngbyaceae</taxon>
        <taxon>Leptolyngbya group</taxon>
        <taxon>Leptolyngbya</taxon>
    </lineage>
</organism>
<feature type="region of interest" description="Disordered" evidence="1">
    <location>
        <begin position="46"/>
        <end position="157"/>
    </location>
</feature>
<proteinExistence type="predicted"/>